<sequence>MKNFLIIIFLILSFLFNSVEASVHSKSIVVTSNPYASKAAAAILRDGGSAVDAAITAQFVLTLTQPQSTGLGGGAFMLYWDNSSEKLYALDGREKAPASASPQLFLNKDGRPKKFYPDAVVGGISVGVPGMMRFLEQAHKKFGKLEWSVLLEYPIRLAEEGFELSPALHRTLSFLPDLKKIEPTSSYFYRENRNGELTPLPIGTILTNAEYVKTLKRIAKFGPEEFYSGKTANLIISAVNNSPVSPGLITLEDFANYTAVWRDPICGLYRKYKVCSMPPPTSGGITMLMMLKMLERFAIESEHPNSPNFIHLFSEAGSLAYADRDYYIADPDFVNIPVNGMLNEDYISERSKLIKKETSLRDPKPGKPKGHTKFSKNVDISRPSTSHLVIVDNFGNSISLTSTIEGPFGSHLMAGGFMLNNELTDFSLIPKKNGLFVANRVEANKRPRSSMTPTIIFNPEGEIYALTGSPGGSSIIGYVTKSVMAMIDWDLSPQDTVSLPHFMRKGENTELESGTDIVRYKQFLEKKGHKVVIIPKVSGLQIIKKKNKGFIGGTDPRGEGLVIPISK</sequence>
<dbReference type="GO" id="GO:0036374">
    <property type="term" value="F:glutathione hydrolase activity"/>
    <property type="evidence" value="ECO:0007669"/>
    <property type="project" value="InterPro"/>
</dbReference>
<evidence type="ECO:0008006" key="7">
    <source>
        <dbReference type="Google" id="ProtNLM"/>
    </source>
</evidence>
<name>A0A381P4R3_9ZZZZ</name>
<feature type="region of interest" description="Disordered" evidence="5">
    <location>
        <begin position="358"/>
        <end position="377"/>
    </location>
</feature>
<dbReference type="Gene3D" id="3.60.20.40">
    <property type="match status" value="1"/>
</dbReference>
<dbReference type="InterPro" id="IPR043138">
    <property type="entry name" value="GGT_lsub"/>
</dbReference>
<reference evidence="6" key="1">
    <citation type="submission" date="2018-05" db="EMBL/GenBank/DDBJ databases">
        <authorList>
            <person name="Lanie J.A."/>
            <person name="Ng W.-L."/>
            <person name="Kazmierczak K.M."/>
            <person name="Andrzejewski T.M."/>
            <person name="Davidsen T.M."/>
            <person name="Wayne K.J."/>
            <person name="Tettelin H."/>
            <person name="Glass J.I."/>
            <person name="Rusch D."/>
            <person name="Podicherti R."/>
            <person name="Tsui H.-C.T."/>
            <person name="Winkler M.E."/>
        </authorList>
    </citation>
    <scope>NUCLEOTIDE SEQUENCE</scope>
</reference>
<dbReference type="PRINTS" id="PR01210">
    <property type="entry name" value="GGTRANSPTASE"/>
</dbReference>
<dbReference type="Gene3D" id="1.10.246.130">
    <property type="match status" value="1"/>
</dbReference>
<evidence type="ECO:0000256" key="2">
    <source>
        <dbReference type="ARBA" id="ARBA00022801"/>
    </source>
</evidence>
<dbReference type="PANTHER" id="PTHR43199">
    <property type="entry name" value="GLUTATHIONE HYDROLASE"/>
    <property type="match status" value="1"/>
</dbReference>
<accession>A0A381P4R3</accession>
<dbReference type="InterPro" id="IPR029055">
    <property type="entry name" value="Ntn_hydrolases_N"/>
</dbReference>
<keyword evidence="2" id="KW-0378">Hydrolase</keyword>
<organism evidence="6">
    <name type="scientific">marine metagenome</name>
    <dbReference type="NCBI Taxonomy" id="408172"/>
    <lineage>
        <taxon>unclassified sequences</taxon>
        <taxon>metagenomes</taxon>
        <taxon>ecological metagenomes</taxon>
    </lineage>
</organism>
<dbReference type="InterPro" id="IPR043137">
    <property type="entry name" value="GGT_ssub_C"/>
</dbReference>
<dbReference type="Pfam" id="PF01019">
    <property type="entry name" value="G_glu_transpept"/>
    <property type="match status" value="1"/>
</dbReference>
<evidence type="ECO:0000313" key="6">
    <source>
        <dbReference type="EMBL" id="SUZ61407.1"/>
    </source>
</evidence>
<dbReference type="PANTHER" id="PTHR43199:SF1">
    <property type="entry name" value="GLUTATHIONE HYDROLASE PROENZYME"/>
    <property type="match status" value="1"/>
</dbReference>
<keyword evidence="3" id="KW-0865">Zymogen</keyword>
<keyword evidence="1" id="KW-0808">Transferase</keyword>
<dbReference type="InterPro" id="IPR000101">
    <property type="entry name" value="GGT_peptidase"/>
</dbReference>
<dbReference type="GO" id="GO:0006751">
    <property type="term" value="P:glutathione catabolic process"/>
    <property type="evidence" value="ECO:0007669"/>
    <property type="project" value="InterPro"/>
</dbReference>
<keyword evidence="4" id="KW-0012">Acyltransferase</keyword>
<evidence type="ECO:0000256" key="5">
    <source>
        <dbReference type="SAM" id="MobiDB-lite"/>
    </source>
</evidence>
<evidence type="ECO:0000256" key="1">
    <source>
        <dbReference type="ARBA" id="ARBA00022679"/>
    </source>
</evidence>
<proteinExistence type="predicted"/>
<dbReference type="AlphaFoldDB" id="A0A381P4R3"/>
<dbReference type="EMBL" id="UINC01000800">
    <property type="protein sequence ID" value="SUZ61407.1"/>
    <property type="molecule type" value="Genomic_DNA"/>
</dbReference>
<gene>
    <name evidence="6" type="ORF">METZ01_LOCUS14261</name>
</gene>
<dbReference type="NCBIfam" id="TIGR00066">
    <property type="entry name" value="g_glut_trans"/>
    <property type="match status" value="1"/>
</dbReference>
<dbReference type="GO" id="GO:0016746">
    <property type="term" value="F:acyltransferase activity"/>
    <property type="evidence" value="ECO:0007669"/>
    <property type="project" value="UniProtKB-KW"/>
</dbReference>
<evidence type="ECO:0000256" key="4">
    <source>
        <dbReference type="ARBA" id="ARBA00023315"/>
    </source>
</evidence>
<evidence type="ECO:0000256" key="3">
    <source>
        <dbReference type="ARBA" id="ARBA00023145"/>
    </source>
</evidence>
<dbReference type="InterPro" id="IPR051792">
    <property type="entry name" value="GGT_bact"/>
</dbReference>
<protein>
    <recommendedName>
        <fullName evidence="7">Gamma-glutamyltransferase</fullName>
    </recommendedName>
</protein>
<dbReference type="SUPFAM" id="SSF56235">
    <property type="entry name" value="N-terminal nucleophile aminohydrolases (Ntn hydrolases)"/>
    <property type="match status" value="1"/>
</dbReference>